<dbReference type="AlphaFoldDB" id="A0A2M8LTR9"/>
<keyword evidence="3" id="KW-0808">Transferase</keyword>
<proteinExistence type="predicted"/>
<gene>
    <name evidence="3" type="ORF">CUT44_24045</name>
</gene>
<dbReference type="Pfam" id="PF01636">
    <property type="entry name" value="APH"/>
    <property type="match status" value="1"/>
</dbReference>
<dbReference type="InterPro" id="IPR002575">
    <property type="entry name" value="Aminoglycoside_PTrfase"/>
</dbReference>
<dbReference type="Proteomes" id="UP000230407">
    <property type="component" value="Unassembled WGS sequence"/>
</dbReference>
<feature type="domain" description="Aminoglycoside phosphotransferase" evidence="2">
    <location>
        <begin position="117"/>
        <end position="192"/>
    </location>
</feature>
<keyword evidence="3" id="KW-0418">Kinase</keyword>
<reference evidence="3 4" key="1">
    <citation type="submission" date="2017-11" db="EMBL/GenBank/DDBJ databases">
        <title>Streptomyces carmine sp. nov., a novel actinomycete isolated from Sophora alopecuroides in Xinjiang, China.</title>
        <authorList>
            <person name="Wang Y."/>
            <person name="Luo X."/>
            <person name="Wan C."/>
            <person name="Zhang L."/>
        </authorList>
    </citation>
    <scope>NUCLEOTIDE SEQUENCE [LARGE SCALE GENOMIC DNA]</scope>
    <source>
        <strain evidence="3 4">TRM SA0054</strain>
    </source>
</reference>
<evidence type="ECO:0000313" key="3">
    <source>
        <dbReference type="EMBL" id="PJE95358.1"/>
    </source>
</evidence>
<dbReference type="GO" id="GO:0016301">
    <property type="term" value="F:kinase activity"/>
    <property type="evidence" value="ECO:0007669"/>
    <property type="project" value="UniProtKB-KW"/>
</dbReference>
<protein>
    <submittedName>
        <fullName evidence="3">Kinase</fullName>
    </submittedName>
</protein>
<dbReference type="Gene3D" id="3.90.1200.10">
    <property type="match status" value="1"/>
</dbReference>
<evidence type="ECO:0000256" key="1">
    <source>
        <dbReference type="SAM" id="MobiDB-lite"/>
    </source>
</evidence>
<name>A0A2M8LTR9_9ACTN</name>
<dbReference type="RefSeq" id="WP_100204002.1">
    <property type="nucleotide sequence ID" value="NZ_PGGW01000066.1"/>
</dbReference>
<keyword evidence="4" id="KW-1185">Reference proteome</keyword>
<dbReference type="EMBL" id="PGGW01000066">
    <property type="protein sequence ID" value="PJE95358.1"/>
    <property type="molecule type" value="Genomic_DNA"/>
</dbReference>
<accession>A0A2M8LTR9</accession>
<dbReference type="SUPFAM" id="SSF56112">
    <property type="entry name" value="Protein kinase-like (PK-like)"/>
    <property type="match status" value="1"/>
</dbReference>
<dbReference type="InterPro" id="IPR011009">
    <property type="entry name" value="Kinase-like_dom_sf"/>
</dbReference>
<comment type="caution">
    <text evidence="3">The sequence shown here is derived from an EMBL/GenBank/DDBJ whole genome shotgun (WGS) entry which is preliminary data.</text>
</comment>
<organism evidence="3 4">
    <name type="scientific">Streptomyces carminius</name>
    <dbReference type="NCBI Taxonomy" id="2665496"/>
    <lineage>
        <taxon>Bacteria</taxon>
        <taxon>Bacillati</taxon>
        <taxon>Actinomycetota</taxon>
        <taxon>Actinomycetes</taxon>
        <taxon>Kitasatosporales</taxon>
        <taxon>Streptomycetaceae</taxon>
        <taxon>Streptomyces</taxon>
    </lineage>
</organism>
<feature type="compositionally biased region" description="Pro residues" evidence="1">
    <location>
        <begin position="1"/>
        <end position="11"/>
    </location>
</feature>
<sequence>MPLPRPSPCPEEQPLTGGNVSAGVVRVGDTVRRPAGPWTPAVHALLAHLHRVGFRGAPRPLGVDERGREVLAFAPGTTVWPDRFHLLDPVGRLAHVARLIRDFHDAAAEFVPPPGARWRVLVPAEGDEIIAHHDLAPWNLVHDGGDGWVFIDWDGAAPGSRLADLAYAAHAFVPLSADPARQRADAAGRLRAFAGAYGLDEDERRRLVPLLGRRTRAMHDFLRERAALGAEPWTTLWHTGHGAVWRADAEYIEGRERLWLDALLDA</sequence>
<evidence type="ECO:0000259" key="2">
    <source>
        <dbReference type="Pfam" id="PF01636"/>
    </source>
</evidence>
<feature type="region of interest" description="Disordered" evidence="1">
    <location>
        <begin position="1"/>
        <end position="21"/>
    </location>
</feature>
<evidence type="ECO:0000313" key="4">
    <source>
        <dbReference type="Proteomes" id="UP000230407"/>
    </source>
</evidence>